<dbReference type="RefSeq" id="XP_065955665.1">
    <property type="nucleotide sequence ID" value="XM_066100265.1"/>
</dbReference>
<accession>A0A7T6XEV6</accession>
<sequence length="238" mass="25565">MANGSLSFIGTFTSGTTDPGGSRIFVLSTTVYNNERSRALDNKPEILTSFNVVCALPKTERWQNFPTPAPGRQLQASDDWVGYSTYQNQQCLCIVVSSLSFLSGALSTAKAAIPSVSTIPGRRRRRALGEGMSEAPTPDEPSTPGTTISRNESPTTSPSPRQDTPSPQIRAASIPSSPGESSVNNDYDTTSIDGSPPPESPKRRRSPSPVPEPERKKKKSRKSRKSTATADNDGHADR</sequence>
<reference evidence="2 3" key="1">
    <citation type="submission" date="2020-08" db="EMBL/GenBank/DDBJ databases">
        <title>The completed genome sequence of the pathogenic ascomycete fungus Penicillium digitatum.</title>
        <authorList>
            <person name="Wang M."/>
        </authorList>
    </citation>
    <scope>NUCLEOTIDE SEQUENCE [LARGE SCALE GENOMIC DNA]</scope>
    <source>
        <strain evidence="2 3">PdW03</strain>
    </source>
</reference>
<dbReference type="EMBL" id="CP060774">
    <property type="protein sequence ID" value="QQK39843.1"/>
    <property type="molecule type" value="Genomic_DNA"/>
</dbReference>
<protein>
    <submittedName>
        <fullName evidence="2">Uncharacterized protein</fullName>
    </submittedName>
</protein>
<organism evidence="2 3">
    <name type="scientific">Penicillium digitatum</name>
    <name type="common">Green mold</name>
    <dbReference type="NCBI Taxonomy" id="36651"/>
    <lineage>
        <taxon>Eukaryota</taxon>
        <taxon>Fungi</taxon>
        <taxon>Dikarya</taxon>
        <taxon>Ascomycota</taxon>
        <taxon>Pezizomycotina</taxon>
        <taxon>Eurotiomycetes</taxon>
        <taxon>Eurotiomycetidae</taxon>
        <taxon>Eurotiales</taxon>
        <taxon>Aspergillaceae</taxon>
        <taxon>Penicillium</taxon>
    </lineage>
</organism>
<evidence type="ECO:0000313" key="2">
    <source>
        <dbReference type="EMBL" id="QQK39843.1"/>
    </source>
</evidence>
<feature type="compositionally biased region" description="Polar residues" evidence="1">
    <location>
        <begin position="174"/>
        <end position="193"/>
    </location>
</feature>
<feature type="region of interest" description="Disordered" evidence="1">
    <location>
        <begin position="120"/>
        <end position="238"/>
    </location>
</feature>
<proteinExistence type="predicted"/>
<feature type="compositionally biased region" description="Basic residues" evidence="1">
    <location>
        <begin position="216"/>
        <end position="225"/>
    </location>
</feature>
<name>A0A7T6XEV6_PENDI</name>
<evidence type="ECO:0000256" key="1">
    <source>
        <dbReference type="SAM" id="MobiDB-lite"/>
    </source>
</evidence>
<dbReference type="GeneID" id="90952419"/>
<gene>
    <name evidence="2" type="ORF">Pdw03_2697</name>
</gene>
<dbReference type="Proteomes" id="UP000595662">
    <property type="component" value="Chromosome 1"/>
</dbReference>
<feature type="compositionally biased region" description="Polar residues" evidence="1">
    <location>
        <begin position="143"/>
        <end position="167"/>
    </location>
</feature>
<dbReference type="AlphaFoldDB" id="A0A7T6XEV6"/>
<evidence type="ECO:0000313" key="3">
    <source>
        <dbReference type="Proteomes" id="UP000595662"/>
    </source>
</evidence>